<evidence type="ECO:0000256" key="9">
    <source>
        <dbReference type="ARBA" id="ARBA00023239"/>
    </source>
</evidence>
<evidence type="ECO:0000256" key="3">
    <source>
        <dbReference type="ARBA" id="ARBA00022516"/>
    </source>
</evidence>
<keyword evidence="9 12" id="KW-0456">Lyase</keyword>
<comment type="function">
    <text evidence="12">Catalyzes the formation of phosphatidylethanolamine (PtdEtn) from phosphatidylserine (PtdSer).</text>
</comment>
<feature type="site" description="Cleavage (non-hydrolytic); by autocatalysis" evidence="12">
    <location>
        <begin position="250"/>
        <end position="251"/>
    </location>
</feature>
<protein>
    <recommendedName>
        <fullName evidence="12">Phosphatidylserine decarboxylase proenzyme</fullName>
        <ecNumber evidence="12">4.1.1.65</ecNumber>
    </recommendedName>
    <component>
        <recommendedName>
            <fullName evidence="12">Phosphatidylserine decarboxylase alpha chain</fullName>
        </recommendedName>
    </component>
    <component>
        <recommendedName>
            <fullName evidence="12">Phosphatidylserine decarboxylase beta chain</fullName>
        </recommendedName>
    </component>
</protein>
<dbReference type="Proteomes" id="UP000027997">
    <property type="component" value="Unassembled WGS sequence"/>
</dbReference>
<proteinExistence type="inferred from homology"/>
<gene>
    <name evidence="12" type="primary">psd</name>
    <name evidence="13" type="ORF">GV64_03480</name>
</gene>
<evidence type="ECO:0000256" key="6">
    <source>
        <dbReference type="ARBA" id="ARBA00023136"/>
    </source>
</evidence>
<comment type="pathway">
    <text evidence="12">Phospholipid metabolism; phosphatidylethanolamine biosynthesis; phosphatidylethanolamine from CDP-diacylglycerol: step 2/2.</text>
</comment>
<evidence type="ECO:0000256" key="11">
    <source>
        <dbReference type="ARBA" id="ARBA00023317"/>
    </source>
</evidence>
<dbReference type="GO" id="GO:0005886">
    <property type="term" value="C:plasma membrane"/>
    <property type="evidence" value="ECO:0007669"/>
    <property type="project" value="UniProtKB-SubCell"/>
</dbReference>
<keyword evidence="8 12" id="KW-0594">Phospholipid biosynthesis</keyword>
<dbReference type="GO" id="GO:0004609">
    <property type="term" value="F:phosphatidylserine decarboxylase activity"/>
    <property type="evidence" value="ECO:0007669"/>
    <property type="project" value="UniProtKB-UniRule"/>
</dbReference>
<dbReference type="PANTHER" id="PTHR10067:SF6">
    <property type="entry name" value="PHOSPHATIDYLSERINE DECARBOXYLASE PROENZYME, MITOCHONDRIAL"/>
    <property type="match status" value="1"/>
</dbReference>
<evidence type="ECO:0000256" key="10">
    <source>
        <dbReference type="ARBA" id="ARBA00023264"/>
    </source>
</evidence>
<organism evidence="13 14">
    <name type="scientific">Endozoicomonas elysicola</name>
    <dbReference type="NCBI Taxonomy" id="305900"/>
    <lineage>
        <taxon>Bacteria</taxon>
        <taxon>Pseudomonadati</taxon>
        <taxon>Pseudomonadota</taxon>
        <taxon>Gammaproteobacteria</taxon>
        <taxon>Oceanospirillales</taxon>
        <taxon>Endozoicomonadaceae</taxon>
        <taxon>Endozoicomonas</taxon>
    </lineage>
</organism>
<keyword evidence="3 12" id="KW-0444">Lipid biosynthesis</keyword>
<accession>A0A081K703</accession>
<dbReference type="GO" id="GO:0006646">
    <property type="term" value="P:phosphatidylethanolamine biosynthetic process"/>
    <property type="evidence" value="ECO:0007669"/>
    <property type="project" value="UniProtKB-UniRule"/>
</dbReference>
<dbReference type="Pfam" id="PF02666">
    <property type="entry name" value="PS_Dcarbxylase"/>
    <property type="match status" value="1"/>
</dbReference>
<dbReference type="InterPro" id="IPR033177">
    <property type="entry name" value="PSD-B"/>
</dbReference>
<comment type="caution">
    <text evidence="13">The sequence shown here is derived from an EMBL/GenBank/DDBJ whole genome shotgun (WGS) entry which is preliminary data.</text>
</comment>
<feature type="active site" description="Charge relay system; for autoendoproteolytic cleavage activity" evidence="12">
    <location>
        <position position="90"/>
    </location>
</feature>
<comment type="subunit">
    <text evidence="12">Heterodimer of a large membrane-associated beta subunit and a small pyruvoyl-containing alpha subunit.</text>
</comment>
<dbReference type="eggNOG" id="COG0688">
    <property type="taxonomic scope" value="Bacteria"/>
</dbReference>
<dbReference type="UniPathway" id="UPA00558">
    <property type="reaction ID" value="UER00616"/>
</dbReference>
<keyword evidence="14" id="KW-1185">Reference proteome</keyword>
<feature type="modified residue" description="Pyruvic acid (Ser); by autocatalysis" evidence="12">
    <location>
        <position position="251"/>
    </location>
</feature>
<comment type="cofactor">
    <cofactor evidence="12">
        <name>pyruvate</name>
        <dbReference type="ChEBI" id="CHEBI:15361"/>
    </cofactor>
    <text evidence="12">Binds 1 pyruvoyl group covalently per subunit.</text>
</comment>
<dbReference type="RefSeq" id="WP_020584580.1">
    <property type="nucleotide sequence ID" value="NZ_JOJP01000001.1"/>
</dbReference>
<dbReference type="STRING" id="305900.GV64_03480"/>
<evidence type="ECO:0000256" key="12">
    <source>
        <dbReference type="HAMAP-Rule" id="MF_00662"/>
    </source>
</evidence>
<keyword evidence="2 12" id="KW-1003">Cell membrane</keyword>
<comment type="subcellular location">
    <subcellularLocation>
        <location evidence="12">Cell membrane</location>
        <topology evidence="12">Peripheral membrane protein</topology>
    </subcellularLocation>
</comment>
<evidence type="ECO:0000256" key="7">
    <source>
        <dbReference type="ARBA" id="ARBA00023145"/>
    </source>
</evidence>
<keyword evidence="11 12" id="KW-0670">Pyruvate</keyword>
<keyword evidence="7 12" id="KW-0865">Zymogen</keyword>
<keyword evidence="6 12" id="KW-0472">Membrane</keyword>
<dbReference type="PANTHER" id="PTHR10067">
    <property type="entry name" value="PHOSPHATIDYLSERINE DECARBOXYLASE"/>
    <property type="match status" value="1"/>
</dbReference>
<comment type="similarity">
    <text evidence="12">Belongs to the phosphatidylserine decarboxylase family. PSD-B subfamily. Prokaryotic type I sub-subfamily.</text>
</comment>
<feature type="active site" description="Charge relay system; for autoendoproteolytic cleavage activity" evidence="12">
    <location>
        <position position="251"/>
    </location>
</feature>
<evidence type="ECO:0000256" key="1">
    <source>
        <dbReference type="ARBA" id="ARBA00005189"/>
    </source>
</evidence>
<sequence>MKEKLFAAIQYVLPHHLISRTVHYFVECQIPWFKNGLIRWAIDHYDVDMSEAKREEAEDYIHFNDFFTRSLKDGARPLPEDPEMIVSPADGVISQIGDIKNGRIFQAKGHDYSLVELLGGDLELGQEFMGGKFATIYLSPRDYHRVHVPAAGALHRMVHVPGRLFSVNQGTVENIPNLFARNERVISIFDTQYGPMAVIMVGAINVASIETVWAGLVTPQRGQVSSVTYGEASQSVELNRGGELGRFKLGSTAIVLFGKDQIEWLENWQPGLSIQMGEAMARSKDMYTQKTPSDDAIAEK</sequence>
<evidence type="ECO:0000256" key="5">
    <source>
        <dbReference type="ARBA" id="ARBA00023098"/>
    </source>
</evidence>
<comment type="catalytic activity">
    <reaction evidence="12">
        <text>a 1,2-diacyl-sn-glycero-3-phospho-L-serine + H(+) = a 1,2-diacyl-sn-glycero-3-phosphoethanolamine + CO2</text>
        <dbReference type="Rhea" id="RHEA:20828"/>
        <dbReference type="ChEBI" id="CHEBI:15378"/>
        <dbReference type="ChEBI" id="CHEBI:16526"/>
        <dbReference type="ChEBI" id="CHEBI:57262"/>
        <dbReference type="ChEBI" id="CHEBI:64612"/>
        <dbReference type="EC" id="4.1.1.65"/>
    </reaction>
</comment>
<dbReference type="AlphaFoldDB" id="A0A081K703"/>
<dbReference type="EC" id="4.1.1.65" evidence="12"/>
<feature type="chain" id="PRO_5023372011" description="Phosphatidylserine decarboxylase beta chain" evidence="12">
    <location>
        <begin position="1"/>
        <end position="250"/>
    </location>
</feature>
<dbReference type="NCBIfam" id="TIGR00163">
    <property type="entry name" value="PS_decarb"/>
    <property type="match status" value="1"/>
</dbReference>
<feature type="chain" id="PRO_5023372013" description="Phosphatidylserine decarboxylase alpha chain" evidence="12">
    <location>
        <begin position="251"/>
        <end position="300"/>
    </location>
</feature>
<dbReference type="EMBL" id="JOJP01000001">
    <property type="protein sequence ID" value="KEI69929.1"/>
    <property type="molecule type" value="Genomic_DNA"/>
</dbReference>
<keyword evidence="4 12" id="KW-0210">Decarboxylase</keyword>
<evidence type="ECO:0000256" key="2">
    <source>
        <dbReference type="ARBA" id="ARBA00022475"/>
    </source>
</evidence>
<comment type="PTM">
    <text evidence="12">Is synthesized initially as an inactive proenzyme. Formation of the active enzyme involves a self-maturation process in which the active site pyruvoyl group is generated from an internal serine residue via an autocatalytic post-translational modification. Two non-identical subunits are generated from the proenzyme in this reaction, and the pyruvate is formed at the N-terminus of the alpha chain, which is derived from the carboxyl end of the proenzyme. The autoendoproteolytic cleavage occurs by a canonical serine protease mechanism, in which the side chain hydroxyl group of the serine supplies its oxygen atom to form the C-terminus of the beta chain, while the remainder of the serine residue undergoes an oxidative deamination to produce ammonia and the pyruvoyl prosthetic group on the alpha chain. During this reaction, the Ser that is part of the protease active site of the proenzyme becomes the pyruvoyl prosthetic group, which constitutes an essential element of the active site of the mature decarboxylase.</text>
</comment>
<keyword evidence="5 12" id="KW-0443">Lipid metabolism</keyword>
<dbReference type="InterPro" id="IPR033178">
    <property type="entry name" value="PSD_type1_pro"/>
</dbReference>
<feature type="active site" description="Charge relay system; for autoendoproteolytic cleavage activity" evidence="12">
    <location>
        <position position="147"/>
    </location>
</feature>
<evidence type="ECO:0000256" key="4">
    <source>
        <dbReference type="ARBA" id="ARBA00022793"/>
    </source>
</evidence>
<reference evidence="13 14" key="1">
    <citation type="submission" date="2014-06" db="EMBL/GenBank/DDBJ databases">
        <title>Whole Genome Sequences of Three Symbiotic Endozoicomonas Bacteria.</title>
        <authorList>
            <person name="Neave M.J."/>
            <person name="Apprill A."/>
            <person name="Voolstra C.R."/>
        </authorList>
    </citation>
    <scope>NUCLEOTIDE SEQUENCE [LARGE SCALE GENOMIC DNA]</scope>
    <source>
        <strain evidence="13 14">DSM 22380</strain>
    </source>
</reference>
<evidence type="ECO:0000313" key="14">
    <source>
        <dbReference type="Proteomes" id="UP000027997"/>
    </source>
</evidence>
<keyword evidence="10 12" id="KW-1208">Phospholipid metabolism</keyword>
<name>A0A081K703_9GAMM</name>
<dbReference type="InterPro" id="IPR003817">
    <property type="entry name" value="PS_Dcarbxylase"/>
</dbReference>
<evidence type="ECO:0000313" key="13">
    <source>
        <dbReference type="EMBL" id="KEI69929.1"/>
    </source>
</evidence>
<comment type="pathway">
    <text evidence="1">Lipid metabolism.</text>
</comment>
<feature type="active site" description="Schiff-base intermediate with substrate; via pyruvic acid; for decarboxylase activity" evidence="12">
    <location>
        <position position="251"/>
    </location>
</feature>
<evidence type="ECO:0000256" key="8">
    <source>
        <dbReference type="ARBA" id="ARBA00023209"/>
    </source>
</evidence>
<dbReference type="HAMAP" id="MF_00662">
    <property type="entry name" value="PS_decarb_PSD_B_type1"/>
    <property type="match status" value="1"/>
</dbReference>